<gene>
    <name evidence="2" type="ORF">HGRIS_014797</name>
</gene>
<comment type="caution">
    <text evidence="2">The sequence shown here is derived from an EMBL/GenBank/DDBJ whole genome shotgun (WGS) entry which is preliminary data.</text>
</comment>
<feature type="compositionally biased region" description="Low complexity" evidence="1">
    <location>
        <begin position="595"/>
        <end position="614"/>
    </location>
</feature>
<feature type="region of interest" description="Disordered" evidence="1">
    <location>
        <begin position="369"/>
        <end position="408"/>
    </location>
</feature>
<feature type="compositionally biased region" description="Acidic residues" evidence="1">
    <location>
        <begin position="40"/>
        <end position="55"/>
    </location>
</feature>
<proteinExistence type="predicted"/>
<organism evidence="2 3">
    <name type="scientific">Hohenbuehelia grisea</name>
    <dbReference type="NCBI Taxonomy" id="104357"/>
    <lineage>
        <taxon>Eukaryota</taxon>
        <taxon>Fungi</taxon>
        <taxon>Dikarya</taxon>
        <taxon>Basidiomycota</taxon>
        <taxon>Agaricomycotina</taxon>
        <taxon>Agaricomycetes</taxon>
        <taxon>Agaricomycetidae</taxon>
        <taxon>Agaricales</taxon>
        <taxon>Pleurotineae</taxon>
        <taxon>Pleurotaceae</taxon>
        <taxon>Hohenbuehelia</taxon>
    </lineage>
</organism>
<feature type="compositionally biased region" description="Polar residues" evidence="1">
    <location>
        <begin position="850"/>
        <end position="860"/>
    </location>
</feature>
<feature type="compositionally biased region" description="Polar residues" evidence="1">
    <location>
        <begin position="10"/>
        <end position="22"/>
    </location>
</feature>
<name>A0ABR3IQW1_9AGAR</name>
<feature type="region of interest" description="Disordered" evidence="1">
    <location>
        <begin position="331"/>
        <end position="352"/>
    </location>
</feature>
<evidence type="ECO:0000313" key="3">
    <source>
        <dbReference type="Proteomes" id="UP001556367"/>
    </source>
</evidence>
<feature type="region of interest" description="Disordered" evidence="1">
    <location>
        <begin position="520"/>
        <end position="635"/>
    </location>
</feature>
<feature type="compositionally biased region" description="Basic and acidic residues" evidence="1">
    <location>
        <begin position="530"/>
        <end position="566"/>
    </location>
</feature>
<reference evidence="3" key="1">
    <citation type="submission" date="2024-06" db="EMBL/GenBank/DDBJ databases">
        <title>Multi-omics analyses provide insights into the biosynthesis of the anticancer antibiotic pleurotin in Hohenbuehelia grisea.</title>
        <authorList>
            <person name="Weaver J.A."/>
            <person name="Alberti F."/>
        </authorList>
    </citation>
    <scope>NUCLEOTIDE SEQUENCE [LARGE SCALE GENOMIC DNA]</scope>
    <source>
        <strain evidence="3">T-177</strain>
    </source>
</reference>
<sequence length="925" mass="99178">MQDAPLVAQYSDNDGVGSSSLVSPVAEGHASQQVPGGTADDNDDDDEDEDEEVLDLELSYPDAEPTPSTETHVPPLPPGANPSGSSRSIHDYRLNRPAGSWMNAGDLNASSSQNVHFNHHAPVSVNGEAPSSSLSHYFHPEQMSLDSALSHYPPISDEHLYQAGHQRKRARTSLPSHFPGSESSRSQEMLGFHPPHRPRRAPSSVVSISGRMPRMPEVNPYPHLHPPPLPPSATIHPFETPPHLSARQRSFHHDPTQWTSRPLANYAMYEDMHMAASASSLQAHHGPPHRTMPPPEFFPSSVIYEDMLIPGDANVSQPEILPWIPPPSYPPMVPSQSATPAKSTSYDRKGKGKADVNGLFTSFPAKACSVAPDSASNPASDGNSAPSQMIAKQHQMKPAPRGRPPRKRDQQLALMMAREKMKRLGMVMNGSIPPTEALHPPHNPAVAQHARPAVNHYPRVLQGYGQGAQVVPGGLKHGCITFGCMGKPMIELGSWAGKELKCKACVLKSWSGISKPAQRRTPVIRLAPPRIERPAEEKEKAEAKEKEEHERRHEKEVEEQKLDSLRKATGLDLERPPSPISDVSSSESEDTLRASSGSDEGSTEEGSGSGSDSDTGPESEDESEEDIPLKEQVPYPKLFIRIKRPTVLPHVIEGSSVTNADSSTEQSSDTQESQLSATQSPSLIDSVSGALDLTASPVTGATVEVSVPAEDGLPPRSPQLAAKPLLSSTPPPSRAPELVLSKQAPDVPASSPPLDRSPTASQLPQYPKIRCRLPALGSGLKREQNNQGNASGKVEAGDNVEQSTNAGEETKEAAISNLLEVGRDVLPGGDAAQPPQPVAGGVEKVDEPSQDTSSSMNQPPLESVSAPLPRKVRFAEHDAVHIIAPRPLPGGASSTNMLSHASAGRHLASTRCPIRISRCTRPSSI</sequence>
<feature type="compositionally biased region" description="Polar residues" evidence="1">
    <location>
        <begin position="374"/>
        <end position="387"/>
    </location>
</feature>
<evidence type="ECO:0000256" key="1">
    <source>
        <dbReference type="SAM" id="MobiDB-lite"/>
    </source>
</evidence>
<keyword evidence="3" id="KW-1185">Reference proteome</keyword>
<protein>
    <submittedName>
        <fullName evidence="2">Uncharacterized protein</fullName>
    </submittedName>
</protein>
<evidence type="ECO:0000313" key="2">
    <source>
        <dbReference type="EMBL" id="KAL0945644.1"/>
    </source>
</evidence>
<feature type="compositionally biased region" description="Low complexity" evidence="1">
    <location>
        <begin position="661"/>
        <end position="674"/>
    </location>
</feature>
<accession>A0ABR3IQW1</accession>
<feature type="region of interest" description="Disordered" evidence="1">
    <location>
        <begin position="654"/>
        <end position="683"/>
    </location>
</feature>
<feature type="region of interest" description="Disordered" evidence="1">
    <location>
        <begin position="1"/>
        <end position="91"/>
    </location>
</feature>
<feature type="region of interest" description="Disordered" evidence="1">
    <location>
        <begin position="706"/>
        <end position="866"/>
    </location>
</feature>
<dbReference type="Proteomes" id="UP001556367">
    <property type="component" value="Unassembled WGS sequence"/>
</dbReference>
<feature type="compositionally biased region" description="Acidic residues" evidence="1">
    <location>
        <begin position="615"/>
        <end position="626"/>
    </location>
</feature>
<dbReference type="EMBL" id="JASNQZ010000017">
    <property type="protein sequence ID" value="KAL0945644.1"/>
    <property type="molecule type" value="Genomic_DNA"/>
</dbReference>
<feature type="region of interest" description="Disordered" evidence="1">
    <location>
        <begin position="163"/>
        <end position="205"/>
    </location>
</feature>